<dbReference type="PANTHER" id="PTHR39328:SF1">
    <property type="entry name" value="BLL2871 PROTEIN"/>
    <property type="match status" value="1"/>
</dbReference>
<sequence length="237" mass="24540">MTLSVLGTDGAGAVGIAVASSSPAVAARCVHLRPLVGGALSQNVTDPRLGPLLLDALEEGLDPRQAVERTVRERPDIEHRQLAVLTMSGDGAAFSGAAALGVHAERVGRHVAAVGNLLASPCVVDAMVDAFERSADGEASRDGSALARPVGELEERLLSALLAGLTAGGEAGPVRSAGLAVVRRVPWPETDLRVDWADDPMGSLRDLLSVWLPQRDDYVLRALQPVAAPAYGVPGDE</sequence>
<dbReference type="InterPro" id="IPR029055">
    <property type="entry name" value="Ntn_hydrolases_N"/>
</dbReference>
<protein>
    <submittedName>
        <fullName evidence="1">DUF1028 domain-containing protein</fullName>
    </submittedName>
</protein>
<organism evidence="1 2">
    <name type="scientific">Acidiferrimicrobium australe</name>
    <dbReference type="NCBI Taxonomy" id="2664430"/>
    <lineage>
        <taxon>Bacteria</taxon>
        <taxon>Bacillati</taxon>
        <taxon>Actinomycetota</taxon>
        <taxon>Acidimicrobiia</taxon>
        <taxon>Acidimicrobiales</taxon>
        <taxon>Acidimicrobiaceae</taxon>
        <taxon>Acidiferrimicrobium</taxon>
    </lineage>
</organism>
<evidence type="ECO:0000313" key="1">
    <source>
        <dbReference type="EMBL" id="MST31648.1"/>
    </source>
</evidence>
<dbReference type="Gene3D" id="3.60.20.10">
    <property type="entry name" value="Glutamine Phosphoribosylpyrophosphate, subunit 1, domain 1"/>
    <property type="match status" value="1"/>
</dbReference>
<dbReference type="EMBL" id="WJHE01000109">
    <property type="protein sequence ID" value="MST31648.1"/>
    <property type="molecule type" value="Genomic_DNA"/>
</dbReference>
<dbReference type="InterPro" id="IPR010430">
    <property type="entry name" value="DUF1028"/>
</dbReference>
<dbReference type="SUPFAM" id="SSF56235">
    <property type="entry name" value="N-terminal nucleophile aminohydrolases (Ntn hydrolases)"/>
    <property type="match status" value="1"/>
</dbReference>
<keyword evidence="2" id="KW-1185">Reference proteome</keyword>
<gene>
    <name evidence="1" type="ORF">GHK86_02750</name>
</gene>
<reference evidence="1 2" key="1">
    <citation type="submission" date="2019-11" db="EMBL/GenBank/DDBJ databases">
        <title>Acidiferrimicrobium australis gen. nov., sp. nov., an acidophilic and obligately heterotrophic, member of the Actinobacteria that catalyses dissimilatory oxido- reduction of iron isolated from metal-rich acidic water in Chile.</title>
        <authorList>
            <person name="Gonzalez D."/>
            <person name="Huber K."/>
            <person name="Hedrich S."/>
            <person name="Rojas-Villalobos C."/>
            <person name="Quatrini R."/>
            <person name="Dinamarca M.A."/>
            <person name="Schwarz A."/>
            <person name="Canales C."/>
            <person name="Nancucheo I."/>
        </authorList>
    </citation>
    <scope>NUCLEOTIDE SEQUENCE [LARGE SCALE GENOMIC DNA]</scope>
    <source>
        <strain evidence="1 2">USS-CCA1</strain>
    </source>
</reference>
<dbReference type="Proteomes" id="UP000437736">
    <property type="component" value="Unassembled WGS sequence"/>
</dbReference>
<dbReference type="Pfam" id="PF06267">
    <property type="entry name" value="DUF1028"/>
    <property type="match status" value="1"/>
</dbReference>
<name>A0ABW9QQ86_9ACTN</name>
<proteinExistence type="predicted"/>
<dbReference type="PANTHER" id="PTHR39328">
    <property type="entry name" value="BLL2871 PROTEIN"/>
    <property type="match status" value="1"/>
</dbReference>
<accession>A0ABW9QQ86</accession>
<evidence type="ECO:0000313" key="2">
    <source>
        <dbReference type="Proteomes" id="UP000437736"/>
    </source>
</evidence>
<comment type="caution">
    <text evidence="1">The sequence shown here is derived from an EMBL/GenBank/DDBJ whole genome shotgun (WGS) entry which is preliminary data.</text>
</comment>